<evidence type="ECO:0000256" key="5">
    <source>
        <dbReference type="ARBA" id="ARBA00022840"/>
    </source>
</evidence>
<dbReference type="EC" id="6.3.4.19" evidence="7"/>
<evidence type="ECO:0000256" key="1">
    <source>
        <dbReference type="ARBA" id="ARBA00022490"/>
    </source>
</evidence>
<dbReference type="CDD" id="cd01992">
    <property type="entry name" value="TilS_N"/>
    <property type="match status" value="1"/>
</dbReference>
<keyword evidence="11" id="KW-1185">Reference proteome</keyword>
<dbReference type="AlphaFoldDB" id="A0A171KSW6"/>
<dbReference type="HAMAP" id="MF_01161">
    <property type="entry name" value="tRNA_Ile_lys_synt"/>
    <property type="match status" value="1"/>
</dbReference>
<dbReference type="NCBIfam" id="TIGR02432">
    <property type="entry name" value="lysidine_TilS_N"/>
    <property type="match status" value="1"/>
</dbReference>
<dbReference type="SUPFAM" id="SSF82829">
    <property type="entry name" value="MesJ substrate recognition domain-like"/>
    <property type="match status" value="1"/>
</dbReference>
<evidence type="ECO:0000256" key="6">
    <source>
        <dbReference type="ARBA" id="ARBA00048539"/>
    </source>
</evidence>
<evidence type="ECO:0000259" key="9">
    <source>
        <dbReference type="Pfam" id="PF09179"/>
    </source>
</evidence>
<dbReference type="InterPro" id="IPR012795">
    <property type="entry name" value="tRNA_Ile_lys_synt_N"/>
</dbReference>
<comment type="catalytic activity">
    <reaction evidence="6 7">
        <text>cytidine(34) in tRNA(Ile2) + L-lysine + ATP = lysidine(34) in tRNA(Ile2) + AMP + diphosphate + H(+)</text>
        <dbReference type="Rhea" id="RHEA:43744"/>
        <dbReference type="Rhea" id="RHEA-COMP:10625"/>
        <dbReference type="Rhea" id="RHEA-COMP:10670"/>
        <dbReference type="ChEBI" id="CHEBI:15378"/>
        <dbReference type="ChEBI" id="CHEBI:30616"/>
        <dbReference type="ChEBI" id="CHEBI:32551"/>
        <dbReference type="ChEBI" id="CHEBI:33019"/>
        <dbReference type="ChEBI" id="CHEBI:82748"/>
        <dbReference type="ChEBI" id="CHEBI:83665"/>
        <dbReference type="ChEBI" id="CHEBI:456215"/>
        <dbReference type="EC" id="6.3.4.19"/>
    </reaction>
</comment>
<reference evidence="10 11" key="1">
    <citation type="submission" date="2015-04" db="EMBL/GenBank/DDBJ databases">
        <title>Genome sequence of Kerstersia gyiorum CG1.</title>
        <authorList>
            <person name="Greninger A.L."/>
            <person name="Kozyreva V."/>
            <person name="Chaturvedi V."/>
        </authorList>
    </citation>
    <scope>NUCLEOTIDE SEQUENCE [LARGE SCALE GENOMIC DNA]</scope>
    <source>
        <strain evidence="10 11">CG1</strain>
    </source>
</reference>
<comment type="function">
    <text evidence="7">Ligates lysine onto the cytidine present at position 34 of the AUA codon-specific tRNA(Ile) that contains the anticodon CAU, in an ATP-dependent manner. Cytidine is converted to lysidine, thus changing the amino acid specificity of the tRNA from methionine to isoleucine.</text>
</comment>
<feature type="binding site" evidence="7">
    <location>
        <begin position="38"/>
        <end position="43"/>
    </location>
    <ligand>
        <name>ATP</name>
        <dbReference type="ChEBI" id="CHEBI:30616"/>
    </ligand>
</feature>
<gene>
    <name evidence="7" type="primary">tilS</name>
    <name evidence="10" type="ORF">AAV32_08490</name>
</gene>
<dbReference type="Pfam" id="PF01171">
    <property type="entry name" value="ATP_bind_3"/>
    <property type="match status" value="1"/>
</dbReference>
<evidence type="ECO:0000256" key="4">
    <source>
        <dbReference type="ARBA" id="ARBA00022741"/>
    </source>
</evidence>
<dbReference type="RefSeq" id="WP_153044100.1">
    <property type="nucleotide sequence ID" value="NZ_LBNE01000004.1"/>
</dbReference>
<dbReference type="GO" id="GO:0032267">
    <property type="term" value="F:tRNA(Ile)-lysidine synthase activity"/>
    <property type="evidence" value="ECO:0007669"/>
    <property type="project" value="UniProtKB-EC"/>
</dbReference>
<evidence type="ECO:0000259" key="8">
    <source>
        <dbReference type="Pfam" id="PF01171"/>
    </source>
</evidence>
<dbReference type="InterPro" id="IPR014729">
    <property type="entry name" value="Rossmann-like_a/b/a_fold"/>
</dbReference>
<dbReference type="Pfam" id="PF09179">
    <property type="entry name" value="TilS"/>
    <property type="match status" value="1"/>
</dbReference>
<keyword evidence="4 7" id="KW-0547">Nucleotide-binding</keyword>
<dbReference type="SUPFAM" id="SSF52402">
    <property type="entry name" value="Adenine nucleotide alpha hydrolases-like"/>
    <property type="match status" value="1"/>
</dbReference>
<dbReference type="PANTHER" id="PTHR43033:SF1">
    <property type="entry name" value="TRNA(ILE)-LYSIDINE SYNTHASE-RELATED"/>
    <property type="match status" value="1"/>
</dbReference>
<feature type="domain" description="tRNA(Ile)-lysidine/2-thiocytidine synthase N-terminal" evidence="8">
    <location>
        <begin position="33"/>
        <end position="215"/>
    </location>
</feature>
<keyword evidence="5 7" id="KW-0067">ATP-binding</keyword>
<comment type="subcellular location">
    <subcellularLocation>
        <location evidence="7">Cytoplasm</location>
    </subcellularLocation>
</comment>
<dbReference type="STRING" id="206506.AAV32_08490"/>
<dbReference type="GO" id="GO:0005737">
    <property type="term" value="C:cytoplasm"/>
    <property type="evidence" value="ECO:0007669"/>
    <property type="project" value="UniProtKB-SubCell"/>
</dbReference>
<name>A0A171KSW6_9BURK</name>
<dbReference type="Proteomes" id="UP000078084">
    <property type="component" value="Unassembled WGS sequence"/>
</dbReference>
<dbReference type="Gene3D" id="3.40.50.620">
    <property type="entry name" value="HUPs"/>
    <property type="match status" value="1"/>
</dbReference>
<keyword evidence="1 7" id="KW-0963">Cytoplasm</keyword>
<sequence length="341" mass="36829">MQAAARGSSASAANALTEPLRVMLAGLPPGTRIAVGLSGGPDSFALACCAAPLAQGLGLALHGFHVHHGLLAQADAWAAQARALGVHLGCPVHVARVDVTGVAALGMEAAAREARYAALADLASTHGVGIILLAHHQDDQAETVLLRLLRGTGPEGLAAMARQSERGGLAYWRPWLDVPRSRIVPLAQACAEQYGVPLADDPSNLDPRYTRAALRVQLAPVLDERWRGWRSILARHARLAAQQAEILAEVAHADLQALELAEDGSFALARWRELSTARQAHVFRYWLQTRGAMMPTEARLNDMLRQLRQLHALGHDRKMSVRHGEWVVSCVRGRVRLLPHE</sequence>
<dbReference type="GO" id="GO:0005524">
    <property type="term" value="F:ATP binding"/>
    <property type="evidence" value="ECO:0007669"/>
    <property type="project" value="UniProtKB-UniRule"/>
</dbReference>
<comment type="similarity">
    <text evidence="7">Belongs to the tRNA(Ile)-lysidine synthase family.</text>
</comment>
<dbReference type="EMBL" id="LBNE01000004">
    <property type="protein sequence ID" value="KKO71983.1"/>
    <property type="molecule type" value="Genomic_DNA"/>
</dbReference>
<evidence type="ECO:0000256" key="2">
    <source>
        <dbReference type="ARBA" id="ARBA00022598"/>
    </source>
</evidence>
<protein>
    <recommendedName>
        <fullName evidence="7">tRNA(Ile)-lysidine synthase</fullName>
        <ecNumber evidence="7">6.3.4.19</ecNumber>
    </recommendedName>
    <alternativeName>
        <fullName evidence="7">tRNA(Ile)-2-lysyl-cytidine synthase</fullName>
    </alternativeName>
    <alternativeName>
        <fullName evidence="7">tRNA(Ile)-lysidine synthetase</fullName>
    </alternativeName>
</protein>
<evidence type="ECO:0000256" key="3">
    <source>
        <dbReference type="ARBA" id="ARBA00022694"/>
    </source>
</evidence>
<proteinExistence type="inferred from homology"/>
<dbReference type="InterPro" id="IPR012094">
    <property type="entry name" value="tRNA_Ile_lys_synt"/>
</dbReference>
<comment type="domain">
    <text evidence="7">The N-terminal region contains the highly conserved SGGXDS motif, predicted to be a P-loop motif involved in ATP binding.</text>
</comment>
<evidence type="ECO:0000313" key="11">
    <source>
        <dbReference type="Proteomes" id="UP000078084"/>
    </source>
</evidence>
<feature type="domain" description="tRNA(Ile)-lysidine synthase substrate-binding" evidence="9">
    <location>
        <begin position="267"/>
        <end position="335"/>
    </location>
</feature>
<keyword evidence="3 7" id="KW-0819">tRNA processing</keyword>
<accession>A0A171KSW6</accession>
<evidence type="ECO:0000313" key="10">
    <source>
        <dbReference type="EMBL" id="KKO71983.1"/>
    </source>
</evidence>
<dbReference type="InterPro" id="IPR011063">
    <property type="entry name" value="TilS/TtcA_N"/>
</dbReference>
<dbReference type="PANTHER" id="PTHR43033">
    <property type="entry name" value="TRNA(ILE)-LYSIDINE SYNTHASE-RELATED"/>
    <property type="match status" value="1"/>
</dbReference>
<dbReference type="InterPro" id="IPR015262">
    <property type="entry name" value="tRNA_Ile_lys_synt_subst-bd"/>
</dbReference>
<comment type="caution">
    <text evidence="10">The sequence shown here is derived from an EMBL/GenBank/DDBJ whole genome shotgun (WGS) entry which is preliminary data.</text>
</comment>
<organism evidence="10 11">
    <name type="scientific">Kerstersia gyiorum</name>
    <dbReference type="NCBI Taxonomy" id="206506"/>
    <lineage>
        <taxon>Bacteria</taxon>
        <taxon>Pseudomonadati</taxon>
        <taxon>Pseudomonadota</taxon>
        <taxon>Betaproteobacteria</taxon>
        <taxon>Burkholderiales</taxon>
        <taxon>Alcaligenaceae</taxon>
        <taxon>Kerstersia</taxon>
    </lineage>
</organism>
<dbReference type="Gene3D" id="1.20.59.20">
    <property type="match status" value="1"/>
</dbReference>
<keyword evidence="2 7" id="KW-0436">Ligase</keyword>
<dbReference type="PATRIC" id="fig|206506.3.peg.1813"/>
<dbReference type="GO" id="GO:0006400">
    <property type="term" value="P:tRNA modification"/>
    <property type="evidence" value="ECO:0007669"/>
    <property type="project" value="UniProtKB-UniRule"/>
</dbReference>
<evidence type="ECO:0000256" key="7">
    <source>
        <dbReference type="HAMAP-Rule" id="MF_01161"/>
    </source>
</evidence>